<dbReference type="Pfam" id="PF11204">
    <property type="entry name" value="DUF2985"/>
    <property type="match status" value="1"/>
</dbReference>
<evidence type="ECO:0000256" key="1">
    <source>
        <dbReference type="SAM" id="Phobius"/>
    </source>
</evidence>
<feature type="transmembrane region" description="Helical" evidence="1">
    <location>
        <begin position="32"/>
        <end position="53"/>
    </location>
</feature>
<evidence type="ECO:0000313" key="6">
    <source>
        <dbReference type="EMBL" id="CAF3767570.1"/>
    </source>
</evidence>
<dbReference type="EMBL" id="CAJOAX010003246">
    <property type="protein sequence ID" value="CAF3843859.1"/>
    <property type="molecule type" value="Genomic_DNA"/>
</dbReference>
<comment type="caution">
    <text evidence="3">The sequence shown here is derived from an EMBL/GenBank/DDBJ whole genome shotgun (WGS) entry which is preliminary data.</text>
</comment>
<dbReference type="EMBL" id="CAJOBD010001158">
    <property type="protein sequence ID" value="CAF3767570.1"/>
    <property type="molecule type" value="Genomic_DNA"/>
</dbReference>
<reference evidence="3" key="1">
    <citation type="submission" date="2021-02" db="EMBL/GenBank/DDBJ databases">
        <authorList>
            <person name="Nowell W R."/>
        </authorList>
    </citation>
    <scope>NUCLEOTIDE SEQUENCE</scope>
</reference>
<dbReference type="EMBL" id="CAJNOT010000197">
    <property type="protein sequence ID" value="CAF0889052.1"/>
    <property type="molecule type" value="Genomic_DNA"/>
</dbReference>
<organism evidence="3 8">
    <name type="scientific">Rotaria sordida</name>
    <dbReference type="NCBI Taxonomy" id="392033"/>
    <lineage>
        <taxon>Eukaryota</taxon>
        <taxon>Metazoa</taxon>
        <taxon>Spiralia</taxon>
        <taxon>Gnathifera</taxon>
        <taxon>Rotifera</taxon>
        <taxon>Eurotatoria</taxon>
        <taxon>Bdelloidea</taxon>
        <taxon>Philodinida</taxon>
        <taxon>Philodinidae</taxon>
        <taxon>Rotaria</taxon>
    </lineage>
</organism>
<accession>A0A813YSD3</accession>
<evidence type="ECO:0000313" key="5">
    <source>
        <dbReference type="EMBL" id="CAF3699030.1"/>
    </source>
</evidence>
<protein>
    <submittedName>
        <fullName evidence="3">Uncharacterized protein</fullName>
    </submittedName>
</protein>
<dbReference type="AlphaFoldDB" id="A0A813YSD3"/>
<dbReference type="PANTHER" id="PTHR35872:SF1">
    <property type="entry name" value="ALPHA-L-RHAMNOSIDASE C"/>
    <property type="match status" value="1"/>
</dbReference>
<keyword evidence="1" id="KW-0472">Membrane</keyword>
<dbReference type="PANTHER" id="PTHR35872">
    <property type="entry name" value="INTEGRAL MEMBRANE PROTEIN (AFU_ORTHOLOGUE AFUA_5G07110)"/>
    <property type="match status" value="1"/>
</dbReference>
<proteinExistence type="predicted"/>
<dbReference type="Proteomes" id="UP000663874">
    <property type="component" value="Unassembled WGS sequence"/>
</dbReference>
<dbReference type="Proteomes" id="UP000663882">
    <property type="component" value="Unassembled WGS sequence"/>
</dbReference>
<sequence length="154" mass="17722">MNVWGGMLLFISIGAANKTMPDEQTRKMWMEIDFQIINGLISAIIIGLTPWRIRDLYQLYQKKYRDELLRRHKYTKNFIWIQVIIWSSIVNSIFQVGVAICTWSTNMNNRPTRLVGILGGISLISGVFAALAQFILGRRTKKKAKMVEQSNSIV</sequence>
<evidence type="ECO:0000313" key="4">
    <source>
        <dbReference type="EMBL" id="CAF0907042.1"/>
    </source>
</evidence>
<feature type="transmembrane region" description="Helical" evidence="1">
    <location>
        <begin position="114"/>
        <end position="136"/>
    </location>
</feature>
<evidence type="ECO:0000313" key="8">
    <source>
        <dbReference type="Proteomes" id="UP000663864"/>
    </source>
</evidence>
<dbReference type="EMBL" id="CAJOBE010000921">
    <property type="protein sequence ID" value="CAF3699030.1"/>
    <property type="molecule type" value="Genomic_DNA"/>
</dbReference>
<gene>
    <name evidence="5" type="ORF">FNK824_LOCUS9033</name>
    <name evidence="6" type="ORF">JBS370_LOCUS13487</name>
    <name evidence="7" type="ORF">OTI717_LOCUS20749</name>
    <name evidence="2" type="ORF">RFH988_LOCUS3480</name>
    <name evidence="4" type="ORF">SEV965_LOCUS5943</name>
    <name evidence="3" type="ORF">ZHD862_LOCUS6784</name>
</gene>
<dbReference type="OrthoDB" id="6407410at2759"/>
<dbReference type="Proteomes" id="UP000663823">
    <property type="component" value="Unassembled WGS sequence"/>
</dbReference>
<keyword evidence="1" id="KW-0812">Transmembrane</keyword>
<keyword evidence="1" id="KW-1133">Transmembrane helix</keyword>
<dbReference type="Proteomes" id="UP000663889">
    <property type="component" value="Unassembled WGS sequence"/>
</dbReference>
<evidence type="ECO:0000313" key="2">
    <source>
        <dbReference type="EMBL" id="CAF0792213.1"/>
    </source>
</evidence>
<dbReference type="InterPro" id="IPR021369">
    <property type="entry name" value="DUF2985"/>
</dbReference>
<feature type="transmembrane region" description="Helical" evidence="1">
    <location>
        <begin position="74"/>
        <end position="94"/>
    </location>
</feature>
<dbReference type="Proteomes" id="UP000663864">
    <property type="component" value="Unassembled WGS sequence"/>
</dbReference>
<dbReference type="Proteomes" id="UP000663836">
    <property type="component" value="Unassembled WGS sequence"/>
</dbReference>
<dbReference type="EMBL" id="CAJNOU010000187">
    <property type="protein sequence ID" value="CAF0907042.1"/>
    <property type="molecule type" value="Genomic_DNA"/>
</dbReference>
<evidence type="ECO:0000313" key="7">
    <source>
        <dbReference type="EMBL" id="CAF3843859.1"/>
    </source>
</evidence>
<name>A0A813YSD3_9BILA</name>
<dbReference type="EMBL" id="CAJNOO010000083">
    <property type="protein sequence ID" value="CAF0792213.1"/>
    <property type="molecule type" value="Genomic_DNA"/>
</dbReference>
<evidence type="ECO:0000313" key="3">
    <source>
        <dbReference type="EMBL" id="CAF0889052.1"/>
    </source>
</evidence>